<dbReference type="AlphaFoldDB" id="A0A6P6Y8G8"/>
<dbReference type="InterPro" id="IPR050883">
    <property type="entry name" value="PNGase"/>
</dbReference>
<reference evidence="15" key="1">
    <citation type="submission" date="2025-08" db="UniProtKB">
        <authorList>
            <consortium name="RefSeq"/>
        </authorList>
    </citation>
    <scope>IDENTIFICATION</scope>
    <source>
        <strain evidence="15">Airmid</strain>
    </source>
</reference>
<evidence type="ECO:0000256" key="3">
    <source>
        <dbReference type="ARBA" id="ARBA00004496"/>
    </source>
</evidence>
<dbReference type="RefSeq" id="XP_027200844.1">
    <property type="nucleotide sequence ID" value="XM_027345043.1"/>
</dbReference>
<accession>A0A6P6Y8G8</accession>
<evidence type="ECO:0000256" key="11">
    <source>
        <dbReference type="ARBA" id="ARBA00032901"/>
    </source>
</evidence>
<evidence type="ECO:0000256" key="1">
    <source>
        <dbReference type="ARBA" id="ARBA00001650"/>
    </source>
</evidence>
<keyword evidence="8" id="KW-0479">Metal-binding</keyword>
<dbReference type="PANTHER" id="PTHR12143">
    <property type="entry name" value="PEPTIDE N-GLYCANASE PNGASE -RELATED"/>
    <property type="match status" value="1"/>
</dbReference>
<dbReference type="KEGG" id="dpte:113794893"/>
<dbReference type="PROSITE" id="PS51398">
    <property type="entry name" value="PAW"/>
    <property type="match status" value="1"/>
</dbReference>
<dbReference type="GO" id="GO:0005634">
    <property type="term" value="C:nucleus"/>
    <property type="evidence" value="ECO:0007669"/>
    <property type="project" value="TreeGrafter"/>
</dbReference>
<evidence type="ECO:0000256" key="7">
    <source>
        <dbReference type="ARBA" id="ARBA00022490"/>
    </source>
</evidence>
<comment type="subcellular location">
    <subcellularLocation>
        <location evidence="3">Cytoplasm</location>
    </subcellularLocation>
</comment>
<feature type="domain" description="PAW" evidence="13">
    <location>
        <begin position="296"/>
        <end position="500"/>
    </location>
</feature>
<comment type="cofactor">
    <cofactor evidence="2">
        <name>Zn(2+)</name>
        <dbReference type="ChEBI" id="CHEBI:29105"/>
    </cofactor>
</comment>
<dbReference type="Pfam" id="PF01841">
    <property type="entry name" value="Transglut_core"/>
    <property type="match status" value="1"/>
</dbReference>
<dbReference type="FunCoup" id="A0A6P6Y8G8">
    <property type="interactions" value="1737"/>
</dbReference>
<evidence type="ECO:0000256" key="10">
    <source>
        <dbReference type="ARBA" id="ARBA00022833"/>
    </source>
</evidence>
<dbReference type="Gene3D" id="3.10.620.30">
    <property type="match status" value="1"/>
</dbReference>
<keyword evidence="14" id="KW-1185">Reference proteome</keyword>
<dbReference type="EC" id="3.5.1.52" evidence="5"/>
<proteinExistence type="inferred from homology"/>
<evidence type="ECO:0000313" key="15">
    <source>
        <dbReference type="RefSeq" id="XP_027200844.1"/>
    </source>
</evidence>
<keyword evidence="9" id="KW-0378">Hydrolase</keyword>
<evidence type="ECO:0000313" key="14">
    <source>
        <dbReference type="Proteomes" id="UP000515146"/>
    </source>
</evidence>
<organism evidence="14 15">
    <name type="scientific">Dermatophagoides pteronyssinus</name>
    <name type="common">European house dust mite</name>
    <dbReference type="NCBI Taxonomy" id="6956"/>
    <lineage>
        <taxon>Eukaryota</taxon>
        <taxon>Metazoa</taxon>
        <taxon>Ecdysozoa</taxon>
        <taxon>Arthropoda</taxon>
        <taxon>Chelicerata</taxon>
        <taxon>Arachnida</taxon>
        <taxon>Acari</taxon>
        <taxon>Acariformes</taxon>
        <taxon>Sarcoptiformes</taxon>
        <taxon>Astigmata</taxon>
        <taxon>Psoroptidia</taxon>
        <taxon>Analgoidea</taxon>
        <taxon>Pyroglyphidae</taxon>
        <taxon>Dermatophagoidinae</taxon>
        <taxon>Dermatophagoides</taxon>
    </lineage>
</organism>
<dbReference type="Gene3D" id="2.60.120.1020">
    <property type="entry name" value="Peptide N glycanase, PAW domain"/>
    <property type="match status" value="1"/>
</dbReference>
<dbReference type="InterPro" id="IPR006588">
    <property type="entry name" value="Peptide_N_glycanase_PAW_dom"/>
</dbReference>
<comment type="similarity">
    <text evidence="4 12">Belongs to the transglutaminase-like superfamily. PNGase family.</text>
</comment>
<evidence type="ECO:0000256" key="12">
    <source>
        <dbReference type="PROSITE-ProRule" id="PRU00731"/>
    </source>
</evidence>
<dbReference type="Proteomes" id="UP000515146">
    <property type="component" value="Unplaced"/>
</dbReference>
<evidence type="ECO:0000256" key="4">
    <source>
        <dbReference type="ARBA" id="ARBA00009390"/>
    </source>
</evidence>
<sequence length="500" mass="60150">MPPIDYNRYYSIITDHNYIRHFGQYDDRYRQTVHQLIPWKRFNEDFEHLPNNDDDDGNQMDRRDYCLIRLLEYFKQELFSWVNSLKCDDCNGKECTLLNCRRTNDSEYYCQMIEVYKCPECSAIHEFPRYNHAGRLLETRRGRCGEWALCFAYICFVFGYDIRMVNHVDDHVWTEIYSDHQKRWLHCDPCENSFDNPLLYECGWKKPATLIIANGMYECRDVTWRYCSEWRKTVRLRSQLFDENRLQTLIDQINRRLQSKLSSSEYNGIVERWLGEMVELIRTPDQDIRQPSDSKAIQGRISGSIEWRQSRGESKHCYHEFDLNQLCRQILYDCQRDEYSVVYSDSKKKSTIMKGWQSGCYESCHIFRMIEHDWQMCYLSRQRYCGQKDIGSIRWRFRLPSNHSIEWNRISILVQGRTYESGVIELCIILEPCKTQLSFNLNETFHLNRNELHPATECFDIQAKLMFGEGEIAWQHAQLFRQKLLPKNDSHQHLFTISID</sequence>
<evidence type="ECO:0000256" key="2">
    <source>
        <dbReference type="ARBA" id="ARBA00001947"/>
    </source>
</evidence>
<dbReference type="Gene3D" id="2.20.25.10">
    <property type="match status" value="1"/>
</dbReference>
<dbReference type="GO" id="GO:0006516">
    <property type="term" value="P:glycoprotein catabolic process"/>
    <property type="evidence" value="ECO:0007669"/>
    <property type="project" value="InterPro"/>
</dbReference>
<dbReference type="Pfam" id="PF04721">
    <property type="entry name" value="PAW"/>
    <property type="match status" value="1"/>
</dbReference>
<dbReference type="SUPFAM" id="SSF49785">
    <property type="entry name" value="Galactose-binding domain-like"/>
    <property type="match status" value="1"/>
</dbReference>
<gene>
    <name evidence="15" type="primary">LOC113794893</name>
</gene>
<dbReference type="InParanoid" id="A0A6P6Y8G8"/>
<dbReference type="SUPFAM" id="SSF54001">
    <property type="entry name" value="Cysteine proteinases"/>
    <property type="match status" value="1"/>
</dbReference>
<dbReference type="GO" id="GO:0046872">
    <property type="term" value="F:metal ion binding"/>
    <property type="evidence" value="ECO:0007669"/>
    <property type="project" value="UniProtKB-KW"/>
</dbReference>
<evidence type="ECO:0000256" key="6">
    <source>
        <dbReference type="ARBA" id="ARBA00018546"/>
    </source>
</evidence>
<keyword evidence="10" id="KW-0862">Zinc</keyword>
<dbReference type="GO" id="GO:0000224">
    <property type="term" value="F:peptide-N4-(N-acetyl-beta-glucosaminyl)asparagine amidase activity"/>
    <property type="evidence" value="ECO:0007669"/>
    <property type="project" value="UniProtKB-EC"/>
</dbReference>
<name>A0A6P6Y8G8_DERPT</name>
<dbReference type="InterPro" id="IPR038765">
    <property type="entry name" value="Papain-like_cys_pep_sf"/>
</dbReference>
<dbReference type="PANTHER" id="PTHR12143:SF19">
    <property type="entry name" value="PEPTIDE-N(4)-(N-ACETYL-BETA-GLUCOSAMINYL)ASPARAGINE AMIDASE"/>
    <property type="match status" value="1"/>
</dbReference>
<keyword evidence="7" id="KW-0963">Cytoplasm</keyword>
<evidence type="ECO:0000256" key="5">
    <source>
        <dbReference type="ARBA" id="ARBA00012158"/>
    </source>
</evidence>
<dbReference type="SMART" id="SM00460">
    <property type="entry name" value="TGc"/>
    <property type="match status" value="1"/>
</dbReference>
<dbReference type="GO" id="GO:0005829">
    <property type="term" value="C:cytosol"/>
    <property type="evidence" value="ECO:0007669"/>
    <property type="project" value="TreeGrafter"/>
</dbReference>
<evidence type="ECO:0000259" key="13">
    <source>
        <dbReference type="PROSITE" id="PS51398"/>
    </source>
</evidence>
<dbReference type="OrthoDB" id="409136at2759"/>
<comment type="catalytic activity">
    <reaction evidence="1">
        <text>Hydrolysis of an N(4)-(acetyl-beta-D-glucosaminyl)asparagine residue in which the glucosamine residue may be further glycosylated, to yield a (substituted) N-acetyl-beta-D-glucosaminylamine and a peptide containing an aspartate residue.</text>
        <dbReference type="EC" id="3.5.1.52"/>
    </reaction>
</comment>
<dbReference type="CTD" id="35527"/>
<evidence type="ECO:0000256" key="9">
    <source>
        <dbReference type="ARBA" id="ARBA00022801"/>
    </source>
</evidence>
<dbReference type="InterPro" id="IPR038680">
    <property type="entry name" value="PAW_sf"/>
</dbReference>
<dbReference type="OMA" id="DLQDVTW"/>
<dbReference type="InterPro" id="IPR008979">
    <property type="entry name" value="Galactose-bd-like_sf"/>
</dbReference>
<dbReference type="InterPro" id="IPR002931">
    <property type="entry name" value="Transglutaminase-like"/>
</dbReference>
<evidence type="ECO:0000256" key="8">
    <source>
        <dbReference type="ARBA" id="ARBA00022723"/>
    </source>
</evidence>
<protein>
    <recommendedName>
        <fullName evidence="6">Peptide-N(4)-(N-acetyl-beta-glucosaminyl)asparagine amidase</fullName>
        <ecNumber evidence="5">3.5.1.52</ecNumber>
    </recommendedName>
    <alternativeName>
        <fullName evidence="11">Peptide:N-glycanase</fullName>
    </alternativeName>
</protein>